<sequence>MTDIFEPEGIYHIYNRAIGDEKLFKSDDNYFYFLEKFNTYLGNKVVTLGYCLIPNHYHFLVKVNSDISDEQLVKAFSDFQNSYSKSYNKVFSRNGSLFQRKFKRKKIKSEEYLTRIIIYIHQNPVKHQLTKSPFDWRFSSFAQVKKGDQLLGVQSVFVKSFPKDSYTYDTRIYNIDFSVFHIFMVNDGLGLGYFNNINISGSNATSKDSGVRSQVHSNINIMGHLGPMVRYAIPISPTSYVFPQFLTGLGRNWSNYRGSGYYNGTRKSVNGSSITELQFGMANFVNQKVAFETKVGYGWAKTKENGEKNSLKALGASFGAVLYFERKSKI</sequence>
<dbReference type="Gene3D" id="3.30.70.1290">
    <property type="entry name" value="Transposase IS200-like"/>
    <property type="match status" value="1"/>
</dbReference>
<organism evidence="2 3">
    <name type="scientific">Arthrospiribacter ruber</name>
    <dbReference type="NCBI Taxonomy" id="2487934"/>
    <lineage>
        <taxon>Bacteria</taxon>
        <taxon>Pseudomonadati</taxon>
        <taxon>Bacteroidota</taxon>
        <taxon>Cytophagia</taxon>
        <taxon>Cytophagales</taxon>
        <taxon>Cyclobacteriaceae</taxon>
        <taxon>Arthrospiribacter</taxon>
    </lineage>
</organism>
<gene>
    <name evidence="2" type="ORF">EGN73_15155</name>
</gene>
<dbReference type="GO" id="GO:0006313">
    <property type="term" value="P:DNA transposition"/>
    <property type="evidence" value="ECO:0007669"/>
    <property type="project" value="InterPro"/>
</dbReference>
<dbReference type="GO" id="GO:0003677">
    <property type="term" value="F:DNA binding"/>
    <property type="evidence" value="ECO:0007669"/>
    <property type="project" value="InterPro"/>
</dbReference>
<comment type="caution">
    <text evidence="2">The sequence shown here is derived from an EMBL/GenBank/DDBJ whole genome shotgun (WGS) entry which is preliminary data.</text>
</comment>
<dbReference type="PANTHER" id="PTHR34322:SF2">
    <property type="entry name" value="TRANSPOSASE IS200-LIKE DOMAIN-CONTAINING PROTEIN"/>
    <property type="match status" value="1"/>
</dbReference>
<name>A0A951MEE2_9BACT</name>
<keyword evidence="3" id="KW-1185">Reference proteome</keyword>
<dbReference type="GO" id="GO:0004803">
    <property type="term" value="F:transposase activity"/>
    <property type="evidence" value="ECO:0007669"/>
    <property type="project" value="InterPro"/>
</dbReference>
<dbReference type="Proteomes" id="UP000727490">
    <property type="component" value="Unassembled WGS sequence"/>
</dbReference>
<feature type="domain" description="Transposase IS200-like" evidence="1">
    <location>
        <begin position="6"/>
        <end position="123"/>
    </location>
</feature>
<dbReference type="EMBL" id="RPHB01000007">
    <property type="protein sequence ID" value="MBW3469137.1"/>
    <property type="molecule type" value="Genomic_DNA"/>
</dbReference>
<protein>
    <recommendedName>
        <fullName evidence="1">Transposase IS200-like domain-containing protein</fullName>
    </recommendedName>
</protein>
<evidence type="ECO:0000313" key="3">
    <source>
        <dbReference type="Proteomes" id="UP000727490"/>
    </source>
</evidence>
<reference evidence="2 3" key="1">
    <citation type="journal article" date="2020" name="Syst. Appl. Microbiol.">
        <title>Arthrospiribacter ruber gen. nov., sp. nov., a novel bacterium isolated from Arthrospira cultures.</title>
        <authorList>
            <person name="Waleron M."/>
            <person name="Misztak A."/>
            <person name="Waleron M.M."/>
            <person name="Furmaniak M."/>
            <person name="Mrozik A."/>
            <person name="Waleron K."/>
        </authorList>
    </citation>
    <scope>NUCLEOTIDE SEQUENCE [LARGE SCALE GENOMIC DNA]</scope>
    <source>
        <strain evidence="2 3">DPMB0001</strain>
    </source>
</reference>
<dbReference type="RefSeq" id="WP_246611604.1">
    <property type="nucleotide sequence ID" value="NZ_RPHB01000007.1"/>
</dbReference>
<dbReference type="SUPFAM" id="SSF143422">
    <property type="entry name" value="Transposase IS200-like"/>
    <property type="match status" value="1"/>
</dbReference>
<accession>A0A951MEE2</accession>
<dbReference type="InterPro" id="IPR036515">
    <property type="entry name" value="Transposase_17_sf"/>
</dbReference>
<evidence type="ECO:0000259" key="1">
    <source>
        <dbReference type="SMART" id="SM01321"/>
    </source>
</evidence>
<dbReference type="SMART" id="SM01321">
    <property type="entry name" value="Y1_Tnp"/>
    <property type="match status" value="1"/>
</dbReference>
<dbReference type="InterPro" id="IPR002686">
    <property type="entry name" value="Transposase_17"/>
</dbReference>
<dbReference type="PANTHER" id="PTHR34322">
    <property type="entry name" value="TRANSPOSASE, Y1_TNP DOMAIN-CONTAINING"/>
    <property type="match status" value="1"/>
</dbReference>
<proteinExistence type="predicted"/>
<dbReference type="AlphaFoldDB" id="A0A951MEE2"/>
<evidence type="ECO:0000313" key="2">
    <source>
        <dbReference type="EMBL" id="MBW3469137.1"/>
    </source>
</evidence>